<evidence type="ECO:0000313" key="1">
    <source>
        <dbReference type="EMBL" id="CAG8456141.1"/>
    </source>
</evidence>
<protein>
    <submittedName>
        <fullName evidence="1">1685_t:CDS:1</fullName>
    </submittedName>
</protein>
<comment type="caution">
    <text evidence="1">The sequence shown here is derived from an EMBL/GenBank/DDBJ whole genome shotgun (WGS) entry which is preliminary data.</text>
</comment>
<accession>A0ACA9K6V8</accession>
<sequence length="282" mass="32478">MNNLPRHNLSQPTNDKDNTSVSVPVVKSEENPLQLRFVCVSNNEISKVCSTPSQAINTIYHVIFGKKTAYSGPAILGFNNEQIVEKLLNGIRFRPLFLNIESFIVVGSNVVFKFYSFNYSLVQCAQHAIQENLTNVNLTCTSQEWDESHIIKIIFDQQIKKRKIATSFLDNWQNLFITWMRQVNSIIEFHNALSIIYPPTYKLSDTELRAWRVMLQACGCTDITPYPKTNNRKEFWSRSSDPTIDKANLKLLYKLGCLQTNLEDSECLEESYIITNENENTF</sequence>
<dbReference type="Proteomes" id="UP000789860">
    <property type="component" value="Unassembled WGS sequence"/>
</dbReference>
<dbReference type="EMBL" id="CAJVPM010000957">
    <property type="protein sequence ID" value="CAG8456141.1"/>
    <property type="molecule type" value="Genomic_DNA"/>
</dbReference>
<gene>
    <name evidence="1" type="ORF">SCALOS_LOCUS1407</name>
</gene>
<evidence type="ECO:0000313" key="2">
    <source>
        <dbReference type="Proteomes" id="UP000789860"/>
    </source>
</evidence>
<reference evidence="1" key="1">
    <citation type="submission" date="2021-06" db="EMBL/GenBank/DDBJ databases">
        <authorList>
            <person name="Kallberg Y."/>
            <person name="Tangrot J."/>
            <person name="Rosling A."/>
        </authorList>
    </citation>
    <scope>NUCLEOTIDE SEQUENCE</scope>
    <source>
        <strain evidence="1">AU212A</strain>
    </source>
</reference>
<proteinExistence type="predicted"/>
<keyword evidence="2" id="KW-1185">Reference proteome</keyword>
<organism evidence="1 2">
    <name type="scientific">Scutellospora calospora</name>
    <dbReference type="NCBI Taxonomy" id="85575"/>
    <lineage>
        <taxon>Eukaryota</taxon>
        <taxon>Fungi</taxon>
        <taxon>Fungi incertae sedis</taxon>
        <taxon>Mucoromycota</taxon>
        <taxon>Glomeromycotina</taxon>
        <taxon>Glomeromycetes</taxon>
        <taxon>Diversisporales</taxon>
        <taxon>Gigasporaceae</taxon>
        <taxon>Scutellospora</taxon>
    </lineage>
</organism>
<name>A0ACA9K6V8_9GLOM</name>